<evidence type="ECO:0000256" key="1">
    <source>
        <dbReference type="ARBA" id="ARBA00004429"/>
    </source>
</evidence>
<evidence type="ECO:0000256" key="9">
    <source>
        <dbReference type="RuleBase" id="RU361157"/>
    </source>
</evidence>
<dbReference type="InterPro" id="IPR047817">
    <property type="entry name" value="ABC2_TM_bact-type"/>
</dbReference>
<name>A0A1M4T8C3_9ACTN</name>
<dbReference type="EMBL" id="FQUL01000004">
    <property type="protein sequence ID" value="SHE40624.1"/>
    <property type="molecule type" value="Genomic_DNA"/>
</dbReference>
<keyword evidence="12" id="KW-1185">Reference proteome</keyword>
<keyword evidence="6 9" id="KW-0812">Transmembrane</keyword>
<dbReference type="AlphaFoldDB" id="A0A1M4T8C3"/>
<organism evidence="11 12">
    <name type="scientific">Ferrithrix thermotolerans DSM 19514</name>
    <dbReference type="NCBI Taxonomy" id="1121881"/>
    <lineage>
        <taxon>Bacteria</taxon>
        <taxon>Bacillati</taxon>
        <taxon>Actinomycetota</taxon>
        <taxon>Acidimicrobiia</taxon>
        <taxon>Acidimicrobiales</taxon>
        <taxon>Acidimicrobiaceae</taxon>
        <taxon>Ferrithrix</taxon>
    </lineage>
</organism>
<keyword evidence="4 9" id="KW-1003">Cell membrane</keyword>
<dbReference type="PANTHER" id="PTHR30413">
    <property type="entry name" value="INNER MEMBRANE TRANSPORT PERMEASE"/>
    <property type="match status" value="1"/>
</dbReference>
<evidence type="ECO:0000313" key="12">
    <source>
        <dbReference type="Proteomes" id="UP000184295"/>
    </source>
</evidence>
<evidence type="ECO:0000313" key="11">
    <source>
        <dbReference type="EMBL" id="SHE40624.1"/>
    </source>
</evidence>
<evidence type="ECO:0000256" key="2">
    <source>
        <dbReference type="ARBA" id="ARBA00007783"/>
    </source>
</evidence>
<evidence type="ECO:0000256" key="4">
    <source>
        <dbReference type="ARBA" id="ARBA00022475"/>
    </source>
</evidence>
<feature type="domain" description="ABC transmembrane type-2" evidence="10">
    <location>
        <begin position="63"/>
        <end position="305"/>
    </location>
</feature>
<evidence type="ECO:0000256" key="7">
    <source>
        <dbReference type="ARBA" id="ARBA00022989"/>
    </source>
</evidence>
<evidence type="ECO:0000256" key="8">
    <source>
        <dbReference type="ARBA" id="ARBA00023136"/>
    </source>
</evidence>
<dbReference type="InterPro" id="IPR013525">
    <property type="entry name" value="ABC2_TM"/>
</dbReference>
<evidence type="ECO:0000259" key="10">
    <source>
        <dbReference type="PROSITE" id="PS51012"/>
    </source>
</evidence>
<reference evidence="12" key="1">
    <citation type="submission" date="2016-11" db="EMBL/GenBank/DDBJ databases">
        <authorList>
            <person name="Varghese N."/>
            <person name="Submissions S."/>
        </authorList>
    </citation>
    <scope>NUCLEOTIDE SEQUENCE [LARGE SCALE GENOMIC DNA]</scope>
    <source>
        <strain evidence="12">DSM 19514</strain>
    </source>
</reference>
<evidence type="ECO:0000256" key="3">
    <source>
        <dbReference type="ARBA" id="ARBA00022448"/>
    </source>
</evidence>
<dbReference type="STRING" id="1121881.SAMN02745225_00545"/>
<feature type="transmembrane region" description="Helical" evidence="9">
    <location>
        <begin position="62"/>
        <end position="83"/>
    </location>
</feature>
<evidence type="ECO:0000256" key="6">
    <source>
        <dbReference type="ARBA" id="ARBA00022692"/>
    </source>
</evidence>
<accession>A0A1M4T8C3</accession>
<keyword evidence="3 9" id="KW-0813">Transport</keyword>
<dbReference type="GO" id="GO:0140359">
    <property type="term" value="F:ABC-type transporter activity"/>
    <property type="evidence" value="ECO:0007669"/>
    <property type="project" value="InterPro"/>
</dbReference>
<feature type="transmembrane region" description="Helical" evidence="9">
    <location>
        <begin position="170"/>
        <end position="199"/>
    </location>
</feature>
<sequence length="313" mass="34819">MLGQRDPDAKTVFARDDGGDLPIHLVSPRIGVFQRLSSIWKHRGLLFSLVGKEIRVKYKNSFLGFAWSMLNPAMYILIYYIVFQKILRNGIPLFAIYLSTGLLIWNMFQAGVQGGTGSIVGGAGLVKKVAFPREILALASVGAAFVFFLFQVVVLVIFLVIFRVAPALNYLWILPIGLLAILIIASALAVFLSAVNVYLRDMQHLVELLMLAWFWATPVVYTYLTLQVALAHHGLTQLYLLNPVTPVVLLSQRALYAKLSPMGTNHQIVHVLPNFSPMWFLQAIGIELVVGAVLFLAALYVFSRLEGNFAEEL</sequence>
<protein>
    <recommendedName>
        <fullName evidence="9">Transport permease protein</fullName>
    </recommendedName>
</protein>
<dbReference type="PANTHER" id="PTHR30413:SF8">
    <property type="entry name" value="TRANSPORT PERMEASE PROTEIN"/>
    <property type="match status" value="1"/>
</dbReference>
<feature type="transmembrane region" description="Helical" evidence="9">
    <location>
        <begin position="211"/>
        <end position="230"/>
    </location>
</feature>
<evidence type="ECO:0000256" key="5">
    <source>
        <dbReference type="ARBA" id="ARBA00022519"/>
    </source>
</evidence>
<comment type="subcellular location">
    <subcellularLocation>
        <location evidence="1">Cell inner membrane</location>
        <topology evidence="1">Multi-pass membrane protein</topology>
    </subcellularLocation>
    <subcellularLocation>
        <location evidence="9">Cell membrane</location>
        <topology evidence="9">Multi-pass membrane protein</topology>
    </subcellularLocation>
</comment>
<dbReference type="PROSITE" id="PS51012">
    <property type="entry name" value="ABC_TM2"/>
    <property type="match status" value="1"/>
</dbReference>
<keyword evidence="7 9" id="KW-1133">Transmembrane helix</keyword>
<dbReference type="Pfam" id="PF01061">
    <property type="entry name" value="ABC2_membrane"/>
    <property type="match status" value="1"/>
</dbReference>
<keyword evidence="5" id="KW-0997">Cell inner membrane</keyword>
<comment type="caution">
    <text evidence="9">Lacks conserved residue(s) required for the propagation of feature annotation.</text>
</comment>
<comment type="similarity">
    <text evidence="2 9">Belongs to the ABC-2 integral membrane protein family.</text>
</comment>
<dbReference type="GO" id="GO:0015920">
    <property type="term" value="P:lipopolysaccharide transport"/>
    <property type="evidence" value="ECO:0007669"/>
    <property type="project" value="TreeGrafter"/>
</dbReference>
<proteinExistence type="inferred from homology"/>
<feature type="transmembrane region" description="Helical" evidence="9">
    <location>
        <begin position="135"/>
        <end position="164"/>
    </location>
</feature>
<dbReference type="Proteomes" id="UP000184295">
    <property type="component" value="Unassembled WGS sequence"/>
</dbReference>
<dbReference type="OrthoDB" id="9789409at2"/>
<keyword evidence="8 9" id="KW-0472">Membrane</keyword>
<feature type="transmembrane region" description="Helical" evidence="9">
    <location>
        <begin position="279"/>
        <end position="302"/>
    </location>
</feature>
<dbReference type="RefSeq" id="WP_084660119.1">
    <property type="nucleotide sequence ID" value="NZ_FQUL01000004.1"/>
</dbReference>
<gene>
    <name evidence="11" type="ORF">SAMN02745225_00545</name>
</gene>
<dbReference type="GO" id="GO:0005886">
    <property type="term" value="C:plasma membrane"/>
    <property type="evidence" value="ECO:0007669"/>
    <property type="project" value="UniProtKB-SubCell"/>
</dbReference>